<dbReference type="HOGENOM" id="CLU_051989_0_0_1"/>
<dbReference type="EMBL" id="KN847533">
    <property type="protein sequence ID" value="KIW07370.1"/>
    <property type="molecule type" value="Genomic_DNA"/>
</dbReference>
<evidence type="ECO:0000313" key="3">
    <source>
        <dbReference type="Proteomes" id="UP000053259"/>
    </source>
</evidence>
<reference evidence="2 3" key="1">
    <citation type="submission" date="2015-01" db="EMBL/GenBank/DDBJ databases">
        <title>The Genome Sequence of Ochroconis gallopava CBS43764.</title>
        <authorList>
            <consortium name="The Broad Institute Genomics Platform"/>
            <person name="Cuomo C."/>
            <person name="de Hoog S."/>
            <person name="Gorbushina A."/>
            <person name="Stielow B."/>
            <person name="Teixiera M."/>
            <person name="Abouelleil A."/>
            <person name="Chapman S.B."/>
            <person name="Priest M."/>
            <person name="Young S.K."/>
            <person name="Wortman J."/>
            <person name="Nusbaum C."/>
            <person name="Birren B."/>
        </authorList>
    </citation>
    <scope>NUCLEOTIDE SEQUENCE [LARGE SCALE GENOMIC DNA]</scope>
    <source>
        <strain evidence="2 3">CBS 43764</strain>
    </source>
</reference>
<dbReference type="RefSeq" id="XP_016217239.1">
    <property type="nucleotide sequence ID" value="XM_016355223.1"/>
</dbReference>
<dbReference type="InterPro" id="IPR036514">
    <property type="entry name" value="SGNH_hydro_sf"/>
</dbReference>
<dbReference type="InParanoid" id="A0A0D2ALI4"/>
<organism evidence="2 3">
    <name type="scientific">Verruconis gallopava</name>
    <dbReference type="NCBI Taxonomy" id="253628"/>
    <lineage>
        <taxon>Eukaryota</taxon>
        <taxon>Fungi</taxon>
        <taxon>Dikarya</taxon>
        <taxon>Ascomycota</taxon>
        <taxon>Pezizomycotina</taxon>
        <taxon>Dothideomycetes</taxon>
        <taxon>Pleosporomycetidae</taxon>
        <taxon>Venturiales</taxon>
        <taxon>Sympoventuriaceae</taxon>
        <taxon>Verruconis</taxon>
    </lineage>
</organism>
<dbReference type="PANTHER" id="PTHR14209:SF19">
    <property type="entry name" value="ISOAMYL ACETATE-HYDROLYZING ESTERASE 1 HOMOLOG"/>
    <property type="match status" value="1"/>
</dbReference>
<dbReference type="FunCoup" id="A0A0D2ALI4">
    <property type="interactions" value="225"/>
</dbReference>
<dbReference type="SUPFAM" id="SSF52266">
    <property type="entry name" value="SGNH hydrolase"/>
    <property type="match status" value="1"/>
</dbReference>
<dbReference type="GO" id="GO:0016788">
    <property type="term" value="F:hydrolase activity, acting on ester bonds"/>
    <property type="evidence" value="ECO:0007669"/>
    <property type="project" value="InterPro"/>
</dbReference>
<keyword evidence="3" id="KW-1185">Reference proteome</keyword>
<dbReference type="GeneID" id="27310188"/>
<dbReference type="OrthoDB" id="671439at2759"/>
<name>A0A0D2ALI4_9PEZI</name>
<evidence type="ECO:0000259" key="1">
    <source>
        <dbReference type="Pfam" id="PF13472"/>
    </source>
</evidence>
<dbReference type="CDD" id="cd01838">
    <property type="entry name" value="Isoamyl_acetate_hydrolase_like"/>
    <property type="match status" value="1"/>
</dbReference>
<dbReference type="Proteomes" id="UP000053259">
    <property type="component" value="Unassembled WGS sequence"/>
</dbReference>
<dbReference type="STRING" id="253628.A0A0D2ALI4"/>
<dbReference type="AlphaFoldDB" id="A0A0D2ALI4"/>
<dbReference type="Pfam" id="PF13472">
    <property type="entry name" value="Lipase_GDSL_2"/>
    <property type="match status" value="1"/>
</dbReference>
<feature type="domain" description="SGNH hydrolase-type esterase" evidence="1">
    <location>
        <begin position="14"/>
        <end position="221"/>
    </location>
</feature>
<dbReference type="PANTHER" id="PTHR14209">
    <property type="entry name" value="ISOAMYL ACETATE-HYDROLYZING ESTERASE 1"/>
    <property type="match status" value="1"/>
</dbReference>
<accession>A0A0D2ALI4</accession>
<protein>
    <recommendedName>
        <fullName evidence="1">SGNH hydrolase-type esterase domain-containing protein</fullName>
    </recommendedName>
</protein>
<evidence type="ECO:0000313" key="2">
    <source>
        <dbReference type="EMBL" id="KIW07370.1"/>
    </source>
</evidence>
<gene>
    <name evidence="2" type="ORF">PV09_02215</name>
</gene>
<proteinExistence type="predicted"/>
<dbReference type="Gene3D" id="3.40.50.1110">
    <property type="entry name" value="SGNH hydrolase"/>
    <property type="match status" value="1"/>
</dbReference>
<dbReference type="InterPro" id="IPR045136">
    <property type="entry name" value="Iah1-like"/>
</dbReference>
<dbReference type="VEuPathDB" id="FungiDB:PV09_02215"/>
<dbReference type="InterPro" id="IPR013830">
    <property type="entry name" value="SGNH_hydro"/>
</dbReference>
<sequence>MSSGAVDVDELIYLFGDSITQHGYDPSVSGWVAAVSNAYVRRLTVVNAGLSGYSTDQAVDVLPRMLPSPAQAKIRVFVVFFGANDARLPGTGEGSSPEQHVPLAQFKENLRTIVTHPQVQEHGPKIVMITPPPVDEALLTRKNRQAAVTAEYAVQVRILARELAREGLDVKCLDIWTTFMQKCGWRHGGPLLGALGVEQDKTTGLPTLLSDGLHLTAGGNKLVSEELLQLIDREWPELTPMALRFRLPVWLDQVAWKEIFERRAPV</sequence>